<evidence type="ECO:0000256" key="1">
    <source>
        <dbReference type="ARBA" id="ARBA00023002"/>
    </source>
</evidence>
<dbReference type="PIRSF" id="PIRSF000103">
    <property type="entry name" value="HIBADH"/>
    <property type="match status" value="1"/>
</dbReference>
<reference evidence="6" key="1">
    <citation type="journal article" date="2019" name="Int. J. Syst. Evol. Microbiol.">
        <title>The Global Catalogue of Microorganisms (GCM) 10K type strain sequencing project: providing services to taxonomists for standard genome sequencing and annotation.</title>
        <authorList>
            <consortium name="The Broad Institute Genomics Platform"/>
            <consortium name="The Broad Institute Genome Sequencing Center for Infectious Disease"/>
            <person name="Wu L."/>
            <person name="Ma J."/>
        </authorList>
    </citation>
    <scope>NUCLEOTIDE SEQUENCE [LARGE SCALE GENOMIC DNA]</scope>
    <source>
        <strain evidence="6">KCTC 42964</strain>
    </source>
</reference>
<accession>A0ABV7L191</accession>
<evidence type="ECO:0000259" key="4">
    <source>
        <dbReference type="Pfam" id="PF14833"/>
    </source>
</evidence>
<dbReference type="InterPro" id="IPR002204">
    <property type="entry name" value="3-OH-isobutyrate_DH-rel_CS"/>
</dbReference>
<protein>
    <submittedName>
        <fullName evidence="5">NAD(P)-dependent oxidoreductase</fullName>
        <ecNumber evidence="5">1.1.-.-</ecNumber>
    </submittedName>
</protein>
<name>A0ABV7L191_9PROT</name>
<dbReference type="InterPro" id="IPR013328">
    <property type="entry name" value="6PGD_dom2"/>
</dbReference>
<evidence type="ECO:0000256" key="2">
    <source>
        <dbReference type="ARBA" id="ARBA00023027"/>
    </source>
</evidence>
<keyword evidence="1 5" id="KW-0560">Oxidoreductase</keyword>
<comment type="caution">
    <text evidence="5">The sequence shown here is derived from an EMBL/GenBank/DDBJ whole genome shotgun (WGS) entry which is preliminary data.</text>
</comment>
<proteinExistence type="predicted"/>
<dbReference type="Proteomes" id="UP001595528">
    <property type="component" value="Unassembled WGS sequence"/>
</dbReference>
<dbReference type="RefSeq" id="WP_379901109.1">
    <property type="nucleotide sequence ID" value="NZ_JBHRTR010000028.1"/>
</dbReference>
<evidence type="ECO:0000313" key="6">
    <source>
        <dbReference type="Proteomes" id="UP001595528"/>
    </source>
</evidence>
<dbReference type="InterPro" id="IPR015815">
    <property type="entry name" value="HIBADH-related"/>
</dbReference>
<feature type="domain" description="6-phosphogluconate dehydrogenase NADP-binding" evidence="3">
    <location>
        <begin position="12"/>
        <end position="170"/>
    </location>
</feature>
<sequence length="302" mass="30892">MAGSGEGQVTAYGFIGLGDMGGPMAANLTKAMSEAGATVWVYDKAGTAERAPEGAQAADGIAAMAAQAETVFLSVPDGRISAALLAEIVAAPDRRTTTIIDLSTVGVDDAIAMAETAAASGIAFADCPVSGGRAKAIAGTITMIFGGPAAVLERHRAALDAMGGNVFHVGEKAGQGSAMKLLNNYLSACNMAAASEAVTFGLRQGLQMQTILDVVNVSTGMNTATADKFPRCIVSGTNHTGFRAALLAKDVNLYLAQARRNGTPVTLSSKVAEICDAVVAEKPDGDMIDHWFHVQAQASNDR</sequence>
<feature type="domain" description="3-hydroxyisobutyrate dehydrogenase-like NAD-binding" evidence="4">
    <location>
        <begin position="174"/>
        <end position="283"/>
    </location>
</feature>
<dbReference type="PROSITE" id="PS00895">
    <property type="entry name" value="3_HYDROXYISOBUT_DH"/>
    <property type="match status" value="1"/>
</dbReference>
<dbReference type="GO" id="GO:0016491">
    <property type="term" value="F:oxidoreductase activity"/>
    <property type="evidence" value="ECO:0007669"/>
    <property type="project" value="UniProtKB-KW"/>
</dbReference>
<dbReference type="InterPro" id="IPR029154">
    <property type="entry name" value="HIBADH-like_NADP-bd"/>
</dbReference>
<dbReference type="InterPro" id="IPR036291">
    <property type="entry name" value="NAD(P)-bd_dom_sf"/>
</dbReference>
<keyword evidence="6" id="KW-1185">Reference proteome</keyword>
<evidence type="ECO:0000313" key="5">
    <source>
        <dbReference type="EMBL" id="MFC3228209.1"/>
    </source>
</evidence>
<dbReference type="Gene3D" id="3.40.50.720">
    <property type="entry name" value="NAD(P)-binding Rossmann-like Domain"/>
    <property type="match status" value="1"/>
</dbReference>
<dbReference type="EMBL" id="JBHRTR010000028">
    <property type="protein sequence ID" value="MFC3228209.1"/>
    <property type="molecule type" value="Genomic_DNA"/>
</dbReference>
<dbReference type="InterPro" id="IPR008927">
    <property type="entry name" value="6-PGluconate_DH-like_C_sf"/>
</dbReference>
<dbReference type="SUPFAM" id="SSF48179">
    <property type="entry name" value="6-phosphogluconate dehydrogenase C-terminal domain-like"/>
    <property type="match status" value="1"/>
</dbReference>
<dbReference type="PANTHER" id="PTHR22981:SF7">
    <property type="entry name" value="3-HYDROXYISOBUTYRATE DEHYDROGENASE, MITOCHONDRIAL"/>
    <property type="match status" value="1"/>
</dbReference>
<dbReference type="InterPro" id="IPR006115">
    <property type="entry name" value="6PGDH_NADP-bd"/>
</dbReference>
<dbReference type="EC" id="1.1.-.-" evidence="5"/>
<gene>
    <name evidence="5" type="ORF">ACFOGJ_13270</name>
</gene>
<keyword evidence="2" id="KW-0520">NAD</keyword>
<dbReference type="Gene3D" id="1.10.1040.10">
    <property type="entry name" value="N-(1-d-carboxylethyl)-l-norvaline Dehydrogenase, domain 2"/>
    <property type="match status" value="1"/>
</dbReference>
<dbReference type="PANTHER" id="PTHR22981">
    <property type="entry name" value="3-HYDROXYISOBUTYRATE DEHYDROGENASE-RELATED"/>
    <property type="match status" value="1"/>
</dbReference>
<dbReference type="SUPFAM" id="SSF51735">
    <property type="entry name" value="NAD(P)-binding Rossmann-fold domains"/>
    <property type="match status" value="1"/>
</dbReference>
<dbReference type="Pfam" id="PF14833">
    <property type="entry name" value="NAD_binding_11"/>
    <property type="match status" value="1"/>
</dbReference>
<dbReference type="Pfam" id="PF03446">
    <property type="entry name" value="NAD_binding_2"/>
    <property type="match status" value="1"/>
</dbReference>
<organism evidence="5 6">
    <name type="scientific">Marinibaculum pumilum</name>
    <dbReference type="NCBI Taxonomy" id="1766165"/>
    <lineage>
        <taxon>Bacteria</taxon>
        <taxon>Pseudomonadati</taxon>
        <taxon>Pseudomonadota</taxon>
        <taxon>Alphaproteobacteria</taxon>
        <taxon>Rhodospirillales</taxon>
        <taxon>Rhodospirillaceae</taxon>
        <taxon>Marinibaculum</taxon>
    </lineage>
</organism>
<evidence type="ECO:0000259" key="3">
    <source>
        <dbReference type="Pfam" id="PF03446"/>
    </source>
</evidence>